<organism evidence="2 3">
    <name type="scientific">Archangium gephyra</name>
    <dbReference type="NCBI Taxonomy" id="48"/>
    <lineage>
        <taxon>Bacteria</taxon>
        <taxon>Pseudomonadati</taxon>
        <taxon>Myxococcota</taxon>
        <taxon>Myxococcia</taxon>
        <taxon>Myxococcales</taxon>
        <taxon>Cystobacterineae</taxon>
        <taxon>Archangiaceae</taxon>
        <taxon>Archangium</taxon>
    </lineage>
</organism>
<sequence>MARARRRVGRASRARLPQSGAVCHGQSEDSWRRRRWWCSPRAV</sequence>
<dbReference type="AlphaFoldDB" id="A0AAC8QI64"/>
<accession>A0AAC8QI64</accession>
<protein>
    <submittedName>
        <fullName evidence="2">Uncharacterized protein</fullName>
    </submittedName>
</protein>
<evidence type="ECO:0000256" key="1">
    <source>
        <dbReference type="SAM" id="MobiDB-lite"/>
    </source>
</evidence>
<dbReference type="KEGG" id="age:AA314_09102"/>
<name>A0AAC8QI64_9BACT</name>
<evidence type="ECO:0000313" key="2">
    <source>
        <dbReference type="EMBL" id="AKJ07476.1"/>
    </source>
</evidence>
<feature type="region of interest" description="Disordered" evidence="1">
    <location>
        <begin position="1"/>
        <end position="24"/>
    </location>
</feature>
<gene>
    <name evidence="2" type="ORF">AA314_09102</name>
</gene>
<dbReference type="Proteomes" id="UP000035579">
    <property type="component" value="Chromosome"/>
</dbReference>
<proteinExistence type="predicted"/>
<evidence type="ECO:0000313" key="3">
    <source>
        <dbReference type="Proteomes" id="UP000035579"/>
    </source>
</evidence>
<feature type="compositionally biased region" description="Basic residues" evidence="1">
    <location>
        <begin position="1"/>
        <end position="13"/>
    </location>
</feature>
<reference evidence="2 3" key="1">
    <citation type="submission" date="2015-05" db="EMBL/GenBank/DDBJ databases">
        <title>Genome assembly of Archangium gephyra DSM 2261.</title>
        <authorList>
            <person name="Sharma G."/>
            <person name="Subramanian S."/>
        </authorList>
    </citation>
    <scope>NUCLEOTIDE SEQUENCE [LARGE SCALE GENOMIC DNA]</scope>
    <source>
        <strain evidence="2 3">DSM 2261</strain>
    </source>
</reference>
<dbReference type="EMBL" id="CP011509">
    <property type="protein sequence ID" value="AKJ07476.1"/>
    <property type="molecule type" value="Genomic_DNA"/>
</dbReference>